<dbReference type="SUPFAM" id="SSF54506">
    <property type="entry name" value="Diaminopimelate epimerase-like"/>
    <property type="match status" value="3"/>
</dbReference>
<gene>
    <name evidence="3" type="primary">dapF</name>
    <name evidence="6" type="ORF">K933_04046</name>
</gene>
<comment type="pathway">
    <text evidence="3">Amino-acid biosynthesis; L-lysine biosynthesis via DAP pathway; DL-2,6-diaminopimelate from LL-2,6-diaminopimelate: step 1/1.</text>
</comment>
<dbReference type="AlphaFoldDB" id="V4GW51"/>
<feature type="binding site" evidence="3">
    <location>
        <begin position="258"/>
        <end position="259"/>
    </location>
    <ligand>
        <name>substrate</name>
    </ligand>
</feature>
<dbReference type="EMBL" id="ASGZ01000012">
    <property type="protein sequence ID" value="ESP89371.1"/>
    <property type="molecule type" value="Genomic_DNA"/>
</dbReference>
<evidence type="ECO:0000256" key="3">
    <source>
        <dbReference type="HAMAP-Rule" id="MF_00197"/>
    </source>
</evidence>
<comment type="similarity">
    <text evidence="1 3">Belongs to the diaminopimelate epimerase family.</text>
</comment>
<dbReference type="GO" id="GO:0005829">
    <property type="term" value="C:cytosol"/>
    <property type="evidence" value="ECO:0007669"/>
    <property type="project" value="TreeGrafter"/>
</dbReference>
<dbReference type="Proteomes" id="UP000017840">
    <property type="component" value="Unassembled WGS sequence"/>
</dbReference>
<feature type="binding site" evidence="3">
    <location>
        <begin position="269"/>
        <end position="270"/>
    </location>
    <ligand>
        <name>substrate</name>
    </ligand>
</feature>
<evidence type="ECO:0000256" key="4">
    <source>
        <dbReference type="NCBIfam" id="TIGR00652"/>
    </source>
</evidence>
<feature type="binding site" evidence="3">
    <location>
        <position position="208"/>
    </location>
    <ligand>
        <name>substrate</name>
    </ligand>
</feature>
<keyword evidence="3" id="KW-0457">Lysine biosynthesis</keyword>
<protein>
    <recommendedName>
        <fullName evidence="3 4">Diaminopimelate epimerase</fullName>
        <shortName evidence="3">DAP epimerase</shortName>
        <ecNumber evidence="3 4">5.1.1.7</ecNumber>
    </recommendedName>
    <alternativeName>
        <fullName evidence="3">PLP-independent amino acid racemase</fullName>
    </alternativeName>
</protein>
<evidence type="ECO:0000256" key="5">
    <source>
        <dbReference type="SAM" id="MobiDB-lite"/>
    </source>
</evidence>
<feature type="binding site" evidence="3">
    <location>
        <position position="79"/>
    </location>
    <ligand>
        <name>substrate</name>
    </ligand>
</feature>
<comment type="caution">
    <text evidence="6">The sequence shown here is derived from an EMBL/GenBank/DDBJ whole genome shotgun (WGS) entry which is preliminary data.</text>
</comment>
<dbReference type="PANTHER" id="PTHR31689:SF0">
    <property type="entry name" value="DIAMINOPIMELATE EPIMERASE"/>
    <property type="match status" value="1"/>
</dbReference>
<reference evidence="6 7" key="1">
    <citation type="journal article" date="2013" name="Genome Announc.">
        <title>Draft Genome Sequence of 'Candidatus Halobonum tyrrellensis' Strain G22, Isolated from the Hypersaline Waters of Lake Tyrrell, Australia.</title>
        <authorList>
            <person name="Ugalde J.A."/>
            <person name="Narasingarao P."/>
            <person name="Kuo S."/>
            <person name="Podell S."/>
            <person name="Allen E.E."/>
        </authorList>
    </citation>
    <scope>NUCLEOTIDE SEQUENCE [LARGE SCALE GENOMIC DNA]</scope>
    <source>
        <strain evidence="6 7">G22</strain>
    </source>
</reference>
<comment type="subunit">
    <text evidence="3">Homodimer.</text>
</comment>
<dbReference type="InterPro" id="IPR001653">
    <property type="entry name" value="DAP_epimerase_DapF"/>
</dbReference>
<feature type="site" description="Could be important to modulate the pK values of the two catalytic cysteine residues" evidence="3">
    <location>
        <position position="258"/>
    </location>
</feature>
<comment type="function">
    <text evidence="3">Catalyzes the stereoinversion of LL-2,6-diaminopimelate (L,L-DAP) to meso-diaminopimelate (meso-DAP), a precursor of L-lysine.</text>
</comment>
<sequence>MSVPRVPFEKYHGTGNDFLVVRADADVPDRAAFAAAHCDRETGVRAGERSEGRRGADGVLFLSLDAEATPPRVPMTLVQPDGSIAEMCGNGARCAALWATRDCGARRVVLDTPAGDRRATVTDPGAGAADPATVEVEMGRPSFDPERVPLSEAVGEPLVEENVEGLTVTAVNTGVPHAVAFVDDVNAVDLDAVAPPVRHADVFPEGANVTLASVADDGDDGDDERTDAAGASGADAADADAADGADDAPVAFRQRTYERGVEGETRACGTGAVAVVAVARRLGLTDGASLRVSPPGGDLRVTVPAGGPATLTGPATREFAGELEADPR</sequence>
<proteinExistence type="inferred from homology"/>
<dbReference type="EC" id="5.1.1.7" evidence="3 4"/>
<comment type="caution">
    <text evidence="3">Lacks conserved residue(s) required for the propagation of feature annotation.</text>
</comment>
<feature type="binding site" evidence="3">
    <location>
        <begin position="89"/>
        <end position="90"/>
    </location>
    <ligand>
        <name>substrate</name>
    </ligand>
</feature>
<dbReference type="GO" id="GO:0009089">
    <property type="term" value="P:lysine biosynthetic process via diaminopimelate"/>
    <property type="evidence" value="ECO:0007669"/>
    <property type="project" value="UniProtKB-UniRule"/>
</dbReference>
<dbReference type="Pfam" id="PF01678">
    <property type="entry name" value="DAP_epimerase"/>
    <property type="match status" value="2"/>
</dbReference>
<dbReference type="PATRIC" id="fig|1324957.4.peg.821"/>
<dbReference type="Gene3D" id="3.10.310.10">
    <property type="entry name" value="Diaminopimelate Epimerase, Chain A, domain 1"/>
    <property type="match status" value="2"/>
</dbReference>
<dbReference type="STRING" id="1324957.K933_04046"/>
<accession>V4GW51</accession>
<dbReference type="GO" id="GO:0008837">
    <property type="term" value="F:diaminopimelate epimerase activity"/>
    <property type="evidence" value="ECO:0007669"/>
    <property type="project" value="UniProtKB-UniRule"/>
</dbReference>
<keyword evidence="2 3" id="KW-0413">Isomerase</keyword>
<feature type="compositionally biased region" description="Acidic residues" evidence="5">
    <location>
        <begin position="216"/>
        <end position="225"/>
    </location>
</feature>
<dbReference type="OrthoDB" id="358699at2157"/>
<dbReference type="PANTHER" id="PTHR31689">
    <property type="entry name" value="DIAMINOPIMELATE EPIMERASE, CHLOROPLASTIC"/>
    <property type="match status" value="1"/>
</dbReference>
<keyword evidence="3" id="KW-0963">Cytoplasm</keyword>
<feature type="binding site" evidence="3">
    <location>
        <position position="16"/>
    </location>
    <ligand>
        <name>substrate</name>
    </ligand>
</feature>
<evidence type="ECO:0000313" key="7">
    <source>
        <dbReference type="Proteomes" id="UP000017840"/>
    </source>
</evidence>
<keyword evidence="7" id="KW-1185">Reference proteome</keyword>
<feature type="compositionally biased region" description="Acidic residues" evidence="5">
    <location>
        <begin position="237"/>
        <end position="246"/>
    </location>
</feature>
<dbReference type="UniPathway" id="UPA00034">
    <property type="reaction ID" value="UER00025"/>
</dbReference>
<dbReference type="RefSeq" id="WP_023393399.1">
    <property type="nucleotide sequence ID" value="NZ_ASGZ01000012.1"/>
</dbReference>
<feature type="region of interest" description="Disordered" evidence="5">
    <location>
        <begin position="213"/>
        <end position="246"/>
    </location>
</feature>
<evidence type="ECO:0000256" key="2">
    <source>
        <dbReference type="ARBA" id="ARBA00023235"/>
    </source>
</evidence>
<comment type="catalytic activity">
    <reaction evidence="3">
        <text>(2S,6S)-2,6-diaminopimelate = meso-2,6-diaminopimelate</text>
        <dbReference type="Rhea" id="RHEA:15393"/>
        <dbReference type="ChEBI" id="CHEBI:57609"/>
        <dbReference type="ChEBI" id="CHEBI:57791"/>
        <dbReference type="EC" id="5.1.1.7"/>
    </reaction>
</comment>
<organism evidence="6 7">
    <name type="scientific">Candidatus Halobonum tyrrellensis G22</name>
    <dbReference type="NCBI Taxonomy" id="1324957"/>
    <lineage>
        <taxon>Archaea</taxon>
        <taxon>Methanobacteriati</taxon>
        <taxon>Methanobacteriota</taxon>
        <taxon>Stenosarchaea group</taxon>
        <taxon>Halobacteria</taxon>
        <taxon>Halobacteriales</taxon>
        <taxon>Haloferacaceae</taxon>
        <taxon>Candidatus Halobonum</taxon>
    </lineage>
</organism>
<feature type="active site" description="Proton donor" evidence="3">
    <location>
        <position position="88"/>
    </location>
</feature>
<name>V4GW51_9EURY</name>
<evidence type="ECO:0000313" key="6">
    <source>
        <dbReference type="EMBL" id="ESP89371.1"/>
    </source>
</evidence>
<comment type="subcellular location">
    <subcellularLocation>
        <location evidence="3">Cytoplasm</location>
    </subcellularLocation>
</comment>
<feature type="site" description="Could be important to modulate the pK values of the two catalytic cysteine residues" evidence="3">
    <location>
        <position position="177"/>
    </location>
</feature>
<dbReference type="NCBIfam" id="TIGR00652">
    <property type="entry name" value="DapF"/>
    <property type="match status" value="1"/>
</dbReference>
<dbReference type="eggNOG" id="arCOG02255">
    <property type="taxonomic scope" value="Archaea"/>
</dbReference>
<keyword evidence="3" id="KW-0028">Amino-acid biosynthesis</keyword>
<feature type="active site" description="Proton acceptor" evidence="3">
    <location>
        <position position="268"/>
    </location>
</feature>
<dbReference type="HAMAP" id="MF_00197">
    <property type="entry name" value="DAP_epimerase"/>
    <property type="match status" value="1"/>
</dbReference>
<evidence type="ECO:0000256" key="1">
    <source>
        <dbReference type="ARBA" id="ARBA00010219"/>
    </source>
</evidence>